<protein>
    <submittedName>
        <fullName evidence="3">Zinc ribbon domain-containing protein</fullName>
    </submittedName>
</protein>
<accession>A0A3A4P135</accession>
<sequence length="89" mass="9809">MPTYEYECTSCGHICEVFHGMTVKPRVKCPECGGQTRKKIGAGAGIIFKGSGFYETDYKRKSNDAKCQPNSPKPSETKNDKKTDSPKAD</sequence>
<dbReference type="Pfam" id="PF09723">
    <property type="entry name" value="Zn_ribbon_8"/>
    <property type="match status" value="1"/>
</dbReference>
<evidence type="ECO:0000313" key="4">
    <source>
        <dbReference type="Proteomes" id="UP000265882"/>
    </source>
</evidence>
<evidence type="ECO:0000256" key="1">
    <source>
        <dbReference type="SAM" id="MobiDB-lite"/>
    </source>
</evidence>
<gene>
    <name evidence="3" type="ORF">C4520_09270</name>
</gene>
<dbReference type="Proteomes" id="UP000265882">
    <property type="component" value="Unassembled WGS sequence"/>
</dbReference>
<dbReference type="Gene3D" id="2.20.28.30">
    <property type="entry name" value="RNA polymerase ii, chain L"/>
    <property type="match status" value="1"/>
</dbReference>
<feature type="domain" description="Putative regulatory protein FmdB zinc ribbon" evidence="2">
    <location>
        <begin position="1"/>
        <end position="41"/>
    </location>
</feature>
<dbReference type="EMBL" id="QZKU01000065">
    <property type="protein sequence ID" value="RJP21704.1"/>
    <property type="molecule type" value="Genomic_DNA"/>
</dbReference>
<organism evidence="3 4">
    <name type="scientific">Abyssobacteria bacterium (strain SURF_5)</name>
    <dbReference type="NCBI Taxonomy" id="2093360"/>
    <lineage>
        <taxon>Bacteria</taxon>
        <taxon>Pseudomonadati</taxon>
        <taxon>Candidatus Hydrogenedentota</taxon>
        <taxon>Candidatus Abyssobacteria</taxon>
    </lineage>
</organism>
<name>A0A3A4P135_ABYX5</name>
<proteinExistence type="predicted"/>
<comment type="caution">
    <text evidence="3">The sequence shown here is derived from an EMBL/GenBank/DDBJ whole genome shotgun (WGS) entry which is preliminary data.</text>
</comment>
<dbReference type="NCBIfam" id="TIGR02605">
    <property type="entry name" value="CxxC_CxxC_SSSS"/>
    <property type="match status" value="1"/>
</dbReference>
<dbReference type="PANTHER" id="PTHR34404:SF2">
    <property type="entry name" value="CONSERVED SERINE RICH PROTEIN"/>
    <property type="match status" value="1"/>
</dbReference>
<dbReference type="PANTHER" id="PTHR34404">
    <property type="entry name" value="REGULATORY PROTEIN, FMDB FAMILY"/>
    <property type="match status" value="1"/>
</dbReference>
<evidence type="ECO:0000313" key="3">
    <source>
        <dbReference type="EMBL" id="RJP21704.1"/>
    </source>
</evidence>
<evidence type="ECO:0000259" key="2">
    <source>
        <dbReference type="SMART" id="SM00834"/>
    </source>
</evidence>
<dbReference type="AlphaFoldDB" id="A0A3A4P135"/>
<reference evidence="3 4" key="1">
    <citation type="journal article" date="2017" name="ISME J.">
        <title>Energy and carbon metabolisms in a deep terrestrial subsurface fluid microbial community.</title>
        <authorList>
            <person name="Momper L."/>
            <person name="Jungbluth S.P."/>
            <person name="Lee M.D."/>
            <person name="Amend J.P."/>
        </authorList>
    </citation>
    <scope>NUCLEOTIDE SEQUENCE [LARGE SCALE GENOMIC DNA]</scope>
    <source>
        <strain evidence="3">SURF_5</strain>
    </source>
</reference>
<feature type="compositionally biased region" description="Basic and acidic residues" evidence="1">
    <location>
        <begin position="75"/>
        <end position="89"/>
    </location>
</feature>
<dbReference type="SMART" id="SM00834">
    <property type="entry name" value="CxxC_CXXC_SSSS"/>
    <property type="match status" value="1"/>
</dbReference>
<dbReference type="InterPro" id="IPR013429">
    <property type="entry name" value="Regulatory_FmdB_Zinc_ribbon"/>
</dbReference>
<feature type="region of interest" description="Disordered" evidence="1">
    <location>
        <begin position="60"/>
        <end position="89"/>
    </location>
</feature>